<dbReference type="PANTHER" id="PTHR43179:SF7">
    <property type="entry name" value="RHAMNOSYLTRANSFERASE WBBL"/>
    <property type="match status" value="1"/>
</dbReference>
<proteinExistence type="predicted"/>
<keyword evidence="3" id="KW-1185">Reference proteome</keyword>
<organism evidence="2 3">
    <name type="scientific">Pseudooceanicola pacificus</name>
    <dbReference type="NCBI Taxonomy" id="2676438"/>
    <lineage>
        <taxon>Bacteria</taxon>
        <taxon>Pseudomonadati</taxon>
        <taxon>Pseudomonadota</taxon>
        <taxon>Alphaproteobacteria</taxon>
        <taxon>Rhodobacterales</taxon>
        <taxon>Paracoccaceae</taxon>
        <taxon>Pseudooceanicola</taxon>
    </lineage>
</organism>
<evidence type="ECO:0000313" key="2">
    <source>
        <dbReference type="EMBL" id="MWB76411.1"/>
    </source>
</evidence>
<gene>
    <name evidence="2" type="ORF">GLS40_00080</name>
</gene>
<accession>A0A844W0R2</accession>
<feature type="domain" description="Glycosyltransferase 2-like" evidence="1">
    <location>
        <begin position="13"/>
        <end position="172"/>
    </location>
</feature>
<dbReference type="InterPro" id="IPR001173">
    <property type="entry name" value="Glyco_trans_2-like"/>
</dbReference>
<dbReference type="RefSeq" id="WP_160380569.1">
    <property type="nucleotide sequence ID" value="NZ_WNXQ01000001.1"/>
</dbReference>
<dbReference type="Proteomes" id="UP000443843">
    <property type="component" value="Unassembled WGS sequence"/>
</dbReference>
<keyword evidence="2" id="KW-0808">Transferase</keyword>
<dbReference type="Pfam" id="PF05045">
    <property type="entry name" value="RgpF"/>
    <property type="match status" value="1"/>
</dbReference>
<protein>
    <submittedName>
        <fullName evidence="2">Glycosyltransferase</fullName>
    </submittedName>
</protein>
<dbReference type="InterPro" id="IPR007739">
    <property type="entry name" value="RgpF"/>
</dbReference>
<dbReference type="AlphaFoldDB" id="A0A844W0R2"/>
<dbReference type="Gene3D" id="3.90.550.10">
    <property type="entry name" value="Spore Coat Polysaccharide Biosynthesis Protein SpsA, Chain A"/>
    <property type="match status" value="1"/>
</dbReference>
<reference evidence="2 3" key="1">
    <citation type="submission" date="2019-11" db="EMBL/GenBank/DDBJ databases">
        <title>Pseudooceanicola pacifica sp. nov., isolated from deep-sea sediment of the Pacific Ocean.</title>
        <authorList>
            <person name="Lyu L."/>
        </authorList>
    </citation>
    <scope>NUCLEOTIDE SEQUENCE [LARGE SCALE GENOMIC DNA]</scope>
    <source>
        <strain evidence="2 3">216_PA32_1</strain>
    </source>
</reference>
<dbReference type="SUPFAM" id="SSF53448">
    <property type="entry name" value="Nucleotide-diphospho-sugar transferases"/>
    <property type="match status" value="1"/>
</dbReference>
<dbReference type="GO" id="GO:0016740">
    <property type="term" value="F:transferase activity"/>
    <property type="evidence" value="ECO:0007669"/>
    <property type="project" value="UniProtKB-KW"/>
</dbReference>
<evidence type="ECO:0000313" key="3">
    <source>
        <dbReference type="Proteomes" id="UP000443843"/>
    </source>
</evidence>
<dbReference type="Pfam" id="PF00535">
    <property type="entry name" value="Glycos_transf_2"/>
    <property type="match status" value="1"/>
</dbReference>
<sequence>MTDPALTPALSVTIVSVAYNSTGVIGGMLDSIPQGVPVVVVDNASSDAQALRAICAGHGARLIESPRNIGFGPACNLGAAGAETEFLLFLNPDARLTAGALAELVAAAARHPRASGFNPALANSDGKVQFKRRSVLLPKSDWLPREVPAGEIEMPVLSGAAMFLRRAAFETVGGFDPDLFMYHEDDDLSIRLRRTVGPLIHVPGARVEHAAGRSSVRTAEMAAFKGRLLGESRVLAMAKHGHRNAARDARRSALGQMLLPWNLISARKRAKQRAFLDGVASGAAILQARQPRQVSKLKREAVRLKGQILALPVTLKNRYGTTPYYDRVLSRLIRHYDGARPDSQRVAVVVIYPQQGLEASHIEMLRYFNDRGYACLVVSNLPLGAADRTRLLGACWHYIERPNFGYDFGAYRDGVMHLFPRLDGLERLVLINDSSWFPLPGARDWLEQAEALDVDYAGAISQNGVPKTELDNPAGPDWRLATGHRHFHYASYALAIRPAILRDPGFRRFWQKYRLTQVKNTVVRRGEIGLTRWVLDSGHSHGATYDVLSLAKDLAACGDSEIDRIARDLITLNQPETVAWLDAHVPALSAARSPAERAELERIIKTVAIRVGVSYVLPRLIYRAQGFAFLKKSPIWLSRRESDVVLDFARELPPPFGPVILDEARALRRTSGPRFDPELAREAGHDTLVAPSPGPELNWLGWPKPSAFRREAGGA</sequence>
<dbReference type="EMBL" id="WNXQ01000001">
    <property type="protein sequence ID" value="MWB76411.1"/>
    <property type="molecule type" value="Genomic_DNA"/>
</dbReference>
<dbReference type="CDD" id="cd04186">
    <property type="entry name" value="GT_2_like_c"/>
    <property type="match status" value="1"/>
</dbReference>
<dbReference type="PANTHER" id="PTHR43179">
    <property type="entry name" value="RHAMNOSYLTRANSFERASE WBBL"/>
    <property type="match status" value="1"/>
</dbReference>
<comment type="caution">
    <text evidence="2">The sequence shown here is derived from an EMBL/GenBank/DDBJ whole genome shotgun (WGS) entry which is preliminary data.</text>
</comment>
<dbReference type="InterPro" id="IPR029044">
    <property type="entry name" value="Nucleotide-diphossugar_trans"/>
</dbReference>
<name>A0A844W0R2_9RHOB</name>
<evidence type="ECO:0000259" key="1">
    <source>
        <dbReference type="Pfam" id="PF00535"/>
    </source>
</evidence>